<dbReference type="AlphaFoldDB" id="A0A1H9XFH8"/>
<evidence type="ECO:0000313" key="3">
    <source>
        <dbReference type="Proteomes" id="UP000199503"/>
    </source>
</evidence>
<feature type="domain" description="MEDS" evidence="1">
    <location>
        <begin position="16"/>
        <end position="165"/>
    </location>
</feature>
<dbReference type="RefSeq" id="WP_089927929.1">
    <property type="nucleotide sequence ID" value="NZ_FOFV01000033.1"/>
</dbReference>
<accession>A0A1H9XFH8</accession>
<evidence type="ECO:0000313" key="2">
    <source>
        <dbReference type="EMBL" id="SES44423.1"/>
    </source>
</evidence>
<protein>
    <submittedName>
        <fullName evidence="2">MEDS: MEthanogen/methylotroph, DcmR Sensory domain</fullName>
    </submittedName>
</protein>
<organism evidence="2 3">
    <name type="scientific">Lentzea albida</name>
    <dbReference type="NCBI Taxonomy" id="65499"/>
    <lineage>
        <taxon>Bacteria</taxon>
        <taxon>Bacillati</taxon>
        <taxon>Actinomycetota</taxon>
        <taxon>Actinomycetes</taxon>
        <taxon>Pseudonocardiales</taxon>
        <taxon>Pseudonocardiaceae</taxon>
        <taxon>Lentzea</taxon>
    </lineage>
</organism>
<dbReference type="Proteomes" id="UP000199503">
    <property type="component" value="Unassembled WGS sequence"/>
</dbReference>
<dbReference type="InterPro" id="IPR025847">
    <property type="entry name" value="MEDS_domain"/>
</dbReference>
<evidence type="ECO:0000259" key="1">
    <source>
        <dbReference type="Pfam" id="PF14417"/>
    </source>
</evidence>
<dbReference type="Pfam" id="PF14417">
    <property type="entry name" value="MEDS"/>
    <property type="match status" value="1"/>
</dbReference>
<sequence>MTGAVFDGVPLDMHSHLCVFHHGPAERDELLMPFLADGLHRGEACQYFAMAGDRDDAERKLGGPHPRLQVNGAESRYRCDDGMDSDAFMAELDEWSGEQGTPCRVAGDMRWAGSALSRPGQLDALFRHEVNASRWVTTRPVYALCFYDLDLFDGDVIVPMVHAHPQIWMTGVLLDNPYHQQPLP</sequence>
<dbReference type="STRING" id="65499.SAMN04488000_13332"/>
<keyword evidence="3" id="KW-1185">Reference proteome</keyword>
<dbReference type="EMBL" id="FOFV01000033">
    <property type="protein sequence ID" value="SES44423.1"/>
    <property type="molecule type" value="Genomic_DNA"/>
</dbReference>
<name>A0A1H9XFH8_9PSEU</name>
<dbReference type="OrthoDB" id="116243at2"/>
<gene>
    <name evidence="2" type="ORF">SAMN04488000_13332</name>
</gene>
<reference evidence="3" key="1">
    <citation type="submission" date="2016-10" db="EMBL/GenBank/DDBJ databases">
        <authorList>
            <person name="Varghese N."/>
            <person name="Submissions S."/>
        </authorList>
    </citation>
    <scope>NUCLEOTIDE SEQUENCE [LARGE SCALE GENOMIC DNA]</scope>
    <source>
        <strain evidence="3">DSM 44437</strain>
    </source>
</reference>
<proteinExistence type="predicted"/>